<dbReference type="InterPro" id="IPR041525">
    <property type="entry name" value="N/Namide_PRibTrfase"/>
</dbReference>
<dbReference type="EMBL" id="JAPJDZ010000118">
    <property type="protein sequence ID" value="MDP5138243.1"/>
    <property type="molecule type" value="Genomic_DNA"/>
</dbReference>
<dbReference type="PIRSF" id="PIRSF005943">
    <property type="entry name" value="NMPRT"/>
    <property type="match status" value="1"/>
</dbReference>
<dbReference type="InterPro" id="IPR036068">
    <property type="entry name" value="Nicotinate_pribotase-like_C"/>
</dbReference>
<proteinExistence type="inferred from homology"/>
<dbReference type="PANTHER" id="PTHR43816:SF1">
    <property type="entry name" value="NICOTINAMIDE PHOSPHORIBOSYLTRANSFERASE"/>
    <property type="match status" value="1"/>
</dbReference>
<evidence type="ECO:0000313" key="11">
    <source>
        <dbReference type="EMBL" id="MDP5138243.1"/>
    </source>
</evidence>
<comment type="similarity">
    <text evidence="1">Belongs to the NAPRTase family.</text>
</comment>
<evidence type="ECO:0000259" key="9">
    <source>
        <dbReference type="Pfam" id="PF04095"/>
    </source>
</evidence>
<evidence type="ECO:0000256" key="8">
    <source>
        <dbReference type="ARBA" id="ARBA00047835"/>
    </source>
</evidence>
<organism evidence="11 12">
    <name type="scientific">Rheinheimera baltica</name>
    <dbReference type="NCBI Taxonomy" id="67576"/>
    <lineage>
        <taxon>Bacteria</taxon>
        <taxon>Pseudomonadati</taxon>
        <taxon>Pseudomonadota</taxon>
        <taxon>Gammaproteobacteria</taxon>
        <taxon>Chromatiales</taxon>
        <taxon>Chromatiaceae</taxon>
        <taxon>Rheinheimera</taxon>
    </lineage>
</organism>
<comment type="catalytic activity">
    <reaction evidence="8">
        <text>beta-nicotinamide D-ribonucleotide + diphosphate = 5-phospho-alpha-D-ribose 1-diphosphate + nicotinamide + H(+)</text>
        <dbReference type="Rhea" id="RHEA:16149"/>
        <dbReference type="ChEBI" id="CHEBI:14649"/>
        <dbReference type="ChEBI" id="CHEBI:15378"/>
        <dbReference type="ChEBI" id="CHEBI:17154"/>
        <dbReference type="ChEBI" id="CHEBI:33019"/>
        <dbReference type="ChEBI" id="CHEBI:58017"/>
        <dbReference type="EC" id="2.4.2.12"/>
    </reaction>
    <physiologicalReaction direction="right-to-left" evidence="8">
        <dbReference type="Rhea" id="RHEA:16151"/>
    </physiologicalReaction>
</comment>
<gene>
    <name evidence="11" type="ORF">ORJ04_20040</name>
</gene>
<keyword evidence="12" id="KW-1185">Reference proteome</keyword>
<feature type="domain" description="Nicotinate/nicotinamide phosphoribosyltransferase" evidence="9">
    <location>
        <begin position="183"/>
        <end position="451"/>
    </location>
</feature>
<evidence type="ECO:0000256" key="2">
    <source>
        <dbReference type="ARBA" id="ARBA00022642"/>
    </source>
</evidence>
<dbReference type="Pfam" id="PF18127">
    <property type="entry name" value="NAMPT_N"/>
    <property type="match status" value="1"/>
</dbReference>
<feature type="domain" description="Nicotinamide phosphoribosyltransferase N-terminal" evidence="10">
    <location>
        <begin position="6"/>
        <end position="107"/>
    </location>
</feature>
<dbReference type="EC" id="2.4.2.12" evidence="6"/>
<dbReference type="Pfam" id="PF04095">
    <property type="entry name" value="NAPRTase"/>
    <property type="match status" value="1"/>
</dbReference>
<evidence type="ECO:0000256" key="5">
    <source>
        <dbReference type="ARBA" id="ARBA00035007"/>
    </source>
</evidence>
<dbReference type="SUPFAM" id="SSF51690">
    <property type="entry name" value="Nicotinate/Quinolinate PRTase C-terminal domain-like"/>
    <property type="match status" value="1"/>
</dbReference>
<keyword evidence="4" id="KW-0808">Transferase</keyword>
<evidence type="ECO:0000313" key="12">
    <source>
        <dbReference type="Proteomes" id="UP001231109"/>
    </source>
</evidence>
<comment type="caution">
    <text evidence="11">The sequence shown here is derived from an EMBL/GenBank/DDBJ whole genome shotgun (WGS) entry which is preliminary data.</text>
</comment>
<keyword evidence="11" id="KW-0436">Ligase</keyword>
<evidence type="ECO:0000256" key="7">
    <source>
        <dbReference type="ARBA" id="ARBA00035036"/>
    </source>
</evidence>
<dbReference type="GO" id="GO:0016757">
    <property type="term" value="F:glycosyltransferase activity"/>
    <property type="evidence" value="ECO:0007669"/>
    <property type="project" value="UniProtKB-KW"/>
</dbReference>
<evidence type="ECO:0000256" key="3">
    <source>
        <dbReference type="ARBA" id="ARBA00022676"/>
    </source>
</evidence>
<comment type="pathway">
    <text evidence="5">Cofactor biosynthesis; NAD(+) biosynthesis; nicotinamide D-ribonucleotide from 5-phospho-alpha-D-ribose 1-diphosphate and nicotinamide: step 1/1.</text>
</comment>
<dbReference type="InterPro" id="IPR013785">
    <property type="entry name" value="Aldolase_TIM"/>
</dbReference>
<dbReference type="PANTHER" id="PTHR43816">
    <property type="entry name" value="NICOTINAMIDE PHOSPHORIBOSYLTRANSFERASE"/>
    <property type="match status" value="1"/>
</dbReference>
<name>A0ABT9I590_9GAMM</name>
<evidence type="ECO:0000259" key="10">
    <source>
        <dbReference type="Pfam" id="PF18127"/>
    </source>
</evidence>
<evidence type="ECO:0000256" key="4">
    <source>
        <dbReference type="ARBA" id="ARBA00022679"/>
    </source>
</evidence>
<dbReference type="Gene3D" id="3.20.20.70">
    <property type="entry name" value="Aldolase class I"/>
    <property type="match status" value="1"/>
</dbReference>
<keyword evidence="2" id="KW-0662">Pyridine nucleotide biosynthesis</keyword>
<dbReference type="RefSeq" id="WP_305977392.1">
    <property type="nucleotide sequence ID" value="NZ_JAPJDZ010000118.1"/>
</dbReference>
<dbReference type="Proteomes" id="UP001231109">
    <property type="component" value="Unassembled WGS sequence"/>
</dbReference>
<protein>
    <recommendedName>
        <fullName evidence="7">Nicotinamide phosphoribosyltransferase</fullName>
        <ecNumber evidence="6">2.4.2.12</ecNumber>
    </recommendedName>
</protein>
<dbReference type="InterPro" id="IPR016471">
    <property type="entry name" value="Nicotinamide_PRibTrfase"/>
</dbReference>
<keyword evidence="3 11" id="KW-0328">Glycosyltransferase</keyword>
<dbReference type="NCBIfam" id="NF006629">
    <property type="entry name" value="PRK09198.1"/>
    <property type="match status" value="1"/>
</dbReference>
<dbReference type="GO" id="GO:0004516">
    <property type="term" value="F:nicotinate phosphoribosyltransferase activity"/>
    <property type="evidence" value="ECO:0007669"/>
    <property type="project" value="UniProtKB-EC"/>
</dbReference>
<dbReference type="CDD" id="cd01569">
    <property type="entry name" value="PBEF_like"/>
    <property type="match status" value="1"/>
</dbReference>
<dbReference type="InterPro" id="IPR041529">
    <property type="entry name" value="DUF5598"/>
</dbReference>
<accession>A0ABT9I590</accession>
<reference evidence="11 12" key="1">
    <citation type="submission" date="2022-11" db="EMBL/GenBank/DDBJ databases">
        <title>Viruses from the air-sea interface of a natural surface slick.</title>
        <authorList>
            <person name="Rahlff J."/>
            <person name="Holmfeldt K."/>
        </authorList>
    </citation>
    <scope>NUCLEOTIDE SEQUENCE [LARGE SCALE GENOMIC DNA]</scope>
    <source>
        <strain evidence="11 12">SMS4</strain>
    </source>
</reference>
<evidence type="ECO:0000256" key="1">
    <source>
        <dbReference type="ARBA" id="ARBA00010897"/>
    </source>
</evidence>
<sequence length="490" mass="54967">MKLNPVIAIDGYKVDHRRQYPDGTQLIFSNLTARGTRRTYTDKMVFFGLQYFVKDFLIDSWNRDFFQKDKADVIRTFERRINNYLGPNNVGTEHIAALHDLGYLPVKVMALAEGSVYPLKVPCMVIYNTDERFFWLTNYLETILSSNVWGMCTSATTAHQYKKILTHYALETDGSAEFVNWQGHDFSFRGMFGVQAATMSGAAHLLSFTGTDTIPAIDFLEQYYNADSDKELVGGSVAATEHSVMCAGGMENELETFRRLIEDIYPQGIVSIVSDSWDFWQVMTEFTFKLKDKILARDGKVVFRPDTGCPVKVICGDPDAEPGSPEFKGAIECLWDVFGGSETSKGFKILDPRVGLIYGDSITIERAEAICEGLKTKGFASTNVVFGIGSYTYQYVTRDTDGFAVKATFAKVAGVDREIFKAPKTDDGTKRSAKGLVAVFKDSAGEYYLKDQASWHDVANCEFRPVFENGELLINQSLNEIRERLAAYIV</sequence>
<evidence type="ECO:0000256" key="6">
    <source>
        <dbReference type="ARBA" id="ARBA00035024"/>
    </source>
</evidence>